<proteinExistence type="predicted"/>
<name>A0AAN4VV79_9BACT</name>
<evidence type="ECO:0000313" key="2">
    <source>
        <dbReference type="Proteomes" id="UP001310022"/>
    </source>
</evidence>
<protein>
    <submittedName>
        <fullName evidence="1">Alkaline phosphatase family protein</fullName>
    </submittedName>
</protein>
<dbReference type="EMBL" id="BQKE01000001">
    <property type="protein sequence ID" value="GJM59553.1"/>
    <property type="molecule type" value="Genomic_DNA"/>
</dbReference>
<dbReference type="Gene3D" id="3.30.1360.180">
    <property type="match status" value="1"/>
</dbReference>
<dbReference type="Pfam" id="PF01663">
    <property type="entry name" value="Phosphodiest"/>
    <property type="match status" value="1"/>
</dbReference>
<comment type="caution">
    <text evidence="1">The sequence shown here is derived from an EMBL/GenBank/DDBJ whole genome shotgun (WGS) entry which is preliminary data.</text>
</comment>
<accession>A0AAN4VV79</accession>
<dbReference type="RefSeq" id="WP_338235579.1">
    <property type="nucleotide sequence ID" value="NZ_BQKE01000001.1"/>
</dbReference>
<dbReference type="InterPro" id="IPR002591">
    <property type="entry name" value="Phosphodiest/P_Trfase"/>
</dbReference>
<evidence type="ECO:0000313" key="1">
    <source>
        <dbReference type="EMBL" id="GJM59553.1"/>
    </source>
</evidence>
<dbReference type="SUPFAM" id="SSF53649">
    <property type="entry name" value="Alkaline phosphatase-like"/>
    <property type="match status" value="1"/>
</dbReference>
<organism evidence="1 2">
    <name type="scientific">Persicobacter diffluens</name>
    <dbReference type="NCBI Taxonomy" id="981"/>
    <lineage>
        <taxon>Bacteria</taxon>
        <taxon>Pseudomonadati</taxon>
        <taxon>Bacteroidota</taxon>
        <taxon>Cytophagia</taxon>
        <taxon>Cytophagales</taxon>
        <taxon>Persicobacteraceae</taxon>
        <taxon>Persicobacter</taxon>
    </lineage>
</organism>
<sequence>MKRLWIFFLTGMVFCSCGKKMQPSTEEAYHPLILISLDGYRFDYTEKYAPPHLAQFSKEGVKAKSMIPSYPSKTFPNHWAVITGMYPGHNGLIHNVFYSPEYDAVYALGKAEERNNPRWYGGTPFWKLVEDQGKKAACFFWPGSDVPQHGTLPSYFFPYDESIPFEKRVEKILSWTQLSKEERPDFITLYFHEPDKSGHNFGPDSEEAAAAVAQVDAQLGALLDGLKQQQVEANIIVVSDHGMQKIEEGIDYRSMTDYSNFEVVNAGGSQVLLYPKEGADVELLEKELTQKADGRFKVIVKESAPERWHYTHTAVPEVWLDAQIPYLFVETGKSFSTGAHGFDPAEQNMHAIFYAKGPSFQNRLEIEVFENIHLYPLMAHLLNLECPETIDGEFEVLAPTLQQP</sequence>
<keyword evidence="2" id="KW-1185">Reference proteome</keyword>
<dbReference type="Proteomes" id="UP001310022">
    <property type="component" value="Unassembled WGS sequence"/>
</dbReference>
<dbReference type="CDD" id="cd16018">
    <property type="entry name" value="Enpp"/>
    <property type="match status" value="1"/>
</dbReference>
<dbReference type="PANTHER" id="PTHR10151">
    <property type="entry name" value="ECTONUCLEOTIDE PYROPHOSPHATASE/PHOSPHODIESTERASE"/>
    <property type="match status" value="1"/>
</dbReference>
<dbReference type="Gene3D" id="3.40.720.10">
    <property type="entry name" value="Alkaline Phosphatase, subunit A"/>
    <property type="match status" value="1"/>
</dbReference>
<gene>
    <name evidence="1" type="ORF">PEDI_01050</name>
</gene>
<dbReference type="InterPro" id="IPR017850">
    <property type="entry name" value="Alkaline_phosphatase_core_sf"/>
</dbReference>
<dbReference type="PANTHER" id="PTHR10151:SF120">
    <property type="entry name" value="BIS(5'-ADENOSYL)-TRIPHOSPHATASE"/>
    <property type="match status" value="1"/>
</dbReference>
<reference evidence="1 2" key="1">
    <citation type="submission" date="2021-12" db="EMBL/GenBank/DDBJ databases">
        <title>Genome sequencing of bacteria with rrn-lacking chromosome and rrn-plasmid.</title>
        <authorList>
            <person name="Anda M."/>
            <person name="Iwasaki W."/>
        </authorList>
    </citation>
    <scope>NUCLEOTIDE SEQUENCE [LARGE SCALE GENOMIC DNA]</scope>
    <source>
        <strain evidence="1 2">NBRC 15940</strain>
    </source>
</reference>
<dbReference type="AlphaFoldDB" id="A0AAN4VV79"/>
<dbReference type="GO" id="GO:0016787">
    <property type="term" value="F:hydrolase activity"/>
    <property type="evidence" value="ECO:0007669"/>
    <property type="project" value="UniProtKB-ARBA"/>
</dbReference>
<dbReference type="PROSITE" id="PS51257">
    <property type="entry name" value="PROKAR_LIPOPROTEIN"/>
    <property type="match status" value="1"/>
</dbReference>